<dbReference type="SUPFAM" id="SSF48452">
    <property type="entry name" value="TPR-like"/>
    <property type="match status" value="1"/>
</dbReference>
<dbReference type="GeneID" id="19906196"/>
<dbReference type="Gene3D" id="3.40.50.300">
    <property type="entry name" value="P-loop containing nucleotide triphosphate hydrolases"/>
    <property type="match status" value="1"/>
</dbReference>
<dbReference type="OMA" id="HVTPDRN"/>
<dbReference type="SUPFAM" id="SSF52540">
    <property type="entry name" value="P-loop containing nucleoside triphosphate hydrolases"/>
    <property type="match status" value="1"/>
</dbReference>
<dbReference type="EMBL" id="JH767620">
    <property type="protein sequence ID" value="EON69625.1"/>
    <property type="molecule type" value="Genomic_DNA"/>
</dbReference>
<feature type="domain" description="Nephrocystin 3-like N-terminal" evidence="4">
    <location>
        <begin position="310"/>
        <end position="479"/>
    </location>
</feature>
<dbReference type="InterPro" id="IPR031350">
    <property type="entry name" value="Goodbye_dom"/>
</dbReference>
<feature type="compositionally biased region" description="Low complexity" evidence="2">
    <location>
        <begin position="1347"/>
        <end position="1360"/>
    </location>
</feature>
<keyword evidence="6" id="KW-1185">Reference proteome</keyword>
<dbReference type="PANTHER" id="PTHR10039">
    <property type="entry name" value="AMELOGENIN"/>
    <property type="match status" value="1"/>
</dbReference>
<dbReference type="OrthoDB" id="448455at2759"/>
<feature type="compositionally biased region" description="Basic and acidic residues" evidence="2">
    <location>
        <begin position="1334"/>
        <end position="1346"/>
    </location>
</feature>
<feature type="compositionally biased region" description="Basic and acidic residues" evidence="2">
    <location>
        <begin position="1296"/>
        <end position="1324"/>
    </location>
</feature>
<dbReference type="eggNOG" id="ENOG502QRJZ">
    <property type="taxonomic scope" value="Eukaryota"/>
</dbReference>
<dbReference type="Proteomes" id="UP000016924">
    <property type="component" value="Unassembled WGS sequence"/>
</dbReference>
<reference evidence="6" key="1">
    <citation type="submission" date="2012-06" db="EMBL/GenBank/DDBJ databases">
        <title>The genome sequence of Coniosporium apollinis CBS 100218.</title>
        <authorList>
            <consortium name="The Broad Institute Genome Sequencing Platform"/>
            <person name="Cuomo C."/>
            <person name="Gorbushina A."/>
            <person name="Noack S."/>
            <person name="Walker B."/>
            <person name="Young S.K."/>
            <person name="Zeng Q."/>
            <person name="Gargeya S."/>
            <person name="Fitzgerald M."/>
            <person name="Haas B."/>
            <person name="Abouelleil A."/>
            <person name="Alvarado L."/>
            <person name="Arachchi H.M."/>
            <person name="Berlin A.M."/>
            <person name="Chapman S.B."/>
            <person name="Goldberg J."/>
            <person name="Griggs A."/>
            <person name="Gujja S."/>
            <person name="Hansen M."/>
            <person name="Howarth C."/>
            <person name="Imamovic A."/>
            <person name="Larimer J."/>
            <person name="McCowan C."/>
            <person name="Montmayeur A."/>
            <person name="Murphy C."/>
            <person name="Neiman D."/>
            <person name="Pearson M."/>
            <person name="Priest M."/>
            <person name="Roberts A."/>
            <person name="Saif S."/>
            <person name="Shea T."/>
            <person name="Sisk P."/>
            <person name="Sykes S."/>
            <person name="Wortman J."/>
            <person name="Nusbaum C."/>
            <person name="Birren B."/>
        </authorList>
    </citation>
    <scope>NUCLEOTIDE SEQUENCE [LARGE SCALE GENOMIC DNA]</scope>
    <source>
        <strain evidence="6">CBS 100218</strain>
    </source>
</reference>
<proteinExistence type="predicted"/>
<protein>
    <submittedName>
        <fullName evidence="5">Uncharacterized protein</fullName>
    </submittedName>
</protein>
<gene>
    <name evidence="5" type="ORF">W97_08885</name>
</gene>
<dbReference type="InterPro" id="IPR027417">
    <property type="entry name" value="P-loop_NTPase"/>
</dbReference>
<dbReference type="Gene3D" id="1.25.40.10">
    <property type="entry name" value="Tetratricopeptide repeat domain"/>
    <property type="match status" value="1"/>
</dbReference>
<evidence type="ECO:0000313" key="6">
    <source>
        <dbReference type="Proteomes" id="UP000016924"/>
    </source>
</evidence>
<dbReference type="HOGENOM" id="CLU_001466_4_0_1"/>
<dbReference type="InterPro" id="IPR056884">
    <property type="entry name" value="NPHP3-like_N"/>
</dbReference>
<dbReference type="InterPro" id="IPR011990">
    <property type="entry name" value="TPR-like_helical_dom_sf"/>
</dbReference>
<keyword evidence="1" id="KW-0677">Repeat</keyword>
<accession>R7Z631</accession>
<evidence type="ECO:0000256" key="2">
    <source>
        <dbReference type="SAM" id="MobiDB-lite"/>
    </source>
</evidence>
<dbReference type="Pfam" id="PF24883">
    <property type="entry name" value="NPHP3_N"/>
    <property type="match status" value="1"/>
</dbReference>
<feature type="domain" description="Fungal STAND N-terminal Goodbye" evidence="3">
    <location>
        <begin position="13"/>
        <end position="133"/>
    </location>
</feature>
<feature type="region of interest" description="Disordered" evidence="2">
    <location>
        <begin position="1294"/>
        <end position="1375"/>
    </location>
</feature>
<organism evidence="5 6">
    <name type="scientific">Coniosporium apollinis (strain CBS 100218)</name>
    <name type="common">Rock-inhabiting black yeast</name>
    <dbReference type="NCBI Taxonomy" id="1168221"/>
    <lineage>
        <taxon>Eukaryota</taxon>
        <taxon>Fungi</taxon>
        <taxon>Dikarya</taxon>
        <taxon>Ascomycota</taxon>
        <taxon>Pezizomycotina</taxon>
        <taxon>Dothideomycetes</taxon>
        <taxon>Dothideomycetes incertae sedis</taxon>
        <taxon>Coniosporium</taxon>
    </lineage>
</organism>
<name>R7Z631_CONA1</name>
<dbReference type="SMART" id="SM00028">
    <property type="entry name" value="TPR"/>
    <property type="match status" value="3"/>
</dbReference>
<evidence type="ECO:0000259" key="4">
    <source>
        <dbReference type="Pfam" id="PF24883"/>
    </source>
</evidence>
<dbReference type="Pfam" id="PF17109">
    <property type="entry name" value="Goodbye"/>
    <property type="match status" value="1"/>
</dbReference>
<dbReference type="InterPro" id="IPR019734">
    <property type="entry name" value="TPR_rpt"/>
</dbReference>
<feature type="compositionally biased region" description="Acidic residues" evidence="2">
    <location>
        <begin position="1361"/>
        <end position="1375"/>
    </location>
</feature>
<evidence type="ECO:0000259" key="3">
    <source>
        <dbReference type="Pfam" id="PF17109"/>
    </source>
</evidence>
<evidence type="ECO:0000256" key="1">
    <source>
        <dbReference type="ARBA" id="ARBA00022737"/>
    </source>
</evidence>
<sequence>MFDPTSTQFAEVWQNAAKRYEEISGKKLADLDLKRLQNVDDLERSIDEKSKKIVEFREKRGTLFKVMRNAMLPVQLVGNLAAGGASMAFPPSSLVFGAVSYLIGAAKDVSSAYDAIQDLMGTLQDFTVRLKVYNREKISPELQTKLTEVLVALLEIFALSRRAIKRGRLLSFGRSIVLGQDKDIAGAVGKLAKLTRSEDQLVGAETHTEVRKQGRTLDGVATTVSSTHVAVEQQGAVITQMKVEQREMHEEVIEVVRRGLGDMALATNKSHALLQDEKEKTRHDKIKQVLQPSVNPQDVFDKIMKERVPGTGDWIRGEDLFKSWVDTNIPVLWVSGIPGAGKSFLSSNMISFLKEQYPQGVQDAAHISVGYFFFKDNNPEMRSFHQALRDLAFQISQNDPVYAKHLDTAFDSPDDIKTIESAWRKLFLEFFIENDNVDSTVYLVIDGVDEAYDAEREAFLTLLQDLKPDNPGASRIQLVMVGRPHLSDAISDALGSEVPTIHVTGAKNSEDIVSYIQSSIRKSRVLKRVSKRLQEDVVETLSSQANGMFLWVDLMVRELNTKSREPAIRDALKRAPRGLAEMLRHVLEGFSESLPEEDAEDLNELLTWVTCAKRPLRLGELDTILRCKSPTGDGVIYLEGKLRKQYASFFVLNREDGLSTADLQNLQQGAPGYGDDALDGDEEEPGFEDLESDFDSNLYTTEVTFCHAAISDFFRDQNQGKVQSSHGPAVGVDITAANSYTLRTLLMFLTEEDFEKNVQEGVSIRNYAKRNWLEHLRDTEASKASADDKKLLGSLLVRVCREAAAVERWGSARGYTFWVDENILLVRKWLEDKEILESLPPSDREWVRSTSDKPASTFVELARLCARQWLQDVYYSPKACFWLVFGYLQYMIGTPLGDMSTTGVEGPHVIEETAEWAGFEKTALWHRRLAMVLRDQSFFHAATIHFEKALEFDPEMWRTRGGIALIHQYRHEHEKALQLYQENVQLMRKKLELDPSLLHSIKPILADNLKSIGSCYDSLGKRDQAYQTYREAWNTNTNVGLYGAVDECFRYLHDKERYQDVMDLIKELDAKEIPGVDYHHLANYMEVNHEDDYHIIFHASRHAARDTGELQYLVDTVRDVINSRRKERRSTSAAMLELFLADIYYLERINPERAVRIWEHIVGMVSTPKAETVMADARRKAASMLARHHFAQAMETKGTSECNQHVRRLERLGKSRSRAGETINVSEPSIILGLWYRLNGQAEESKACFKAHIKQSLQLLSDDDPSNDEDAYYTLAEVLLFAGDDEGTIGMYRTAGAEKEEPPAEKETGGEDTRAGAQIGDDKAVNGANSGIETDFKEAGGDRTIEDGIASEAEGSGSAGSEEDSDDGCDDGSSDDDGDFAPWSCDGVCSRAQSLKRTDTFWLCRYCYNVVFCQDCLALVREDRLPTYQCSSQHEWLRVQPTDNTIPMGKVYVGQGDELVDLEDWKKGLKRTWGV</sequence>
<dbReference type="RefSeq" id="XP_007784942.1">
    <property type="nucleotide sequence ID" value="XM_007786752.1"/>
</dbReference>
<evidence type="ECO:0000313" key="5">
    <source>
        <dbReference type="EMBL" id="EON69625.1"/>
    </source>
</evidence>
<dbReference type="PANTHER" id="PTHR10039:SF17">
    <property type="entry name" value="FUNGAL STAND N-TERMINAL GOODBYE DOMAIN-CONTAINING PROTEIN-RELATED"/>
    <property type="match status" value="1"/>
</dbReference>